<dbReference type="Gene3D" id="3.20.20.140">
    <property type="entry name" value="Metal-dependent hydrolases"/>
    <property type="match status" value="1"/>
</dbReference>
<dbReference type="InterPro" id="IPR032466">
    <property type="entry name" value="Metal_Hydrolase"/>
</dbReference>
<comment type="catalytic activity">
    <reaction evidence="1 7">
        <text>D-glucuronate = D-fructuronate</text>
        <dbReference type="Rhea" id="RHEA:13049"/>
        <dbReference type="ChEBI" id="CHEBI:58720"/>
        <dbReference type="ChEBI" id="CHEBI:59863"/>
        <dbReference type="EC" id="5.3.1.12"/>
    </reaction>
</comment>
<evidence type="ECO:0000256" key="1">
    <source>
        <dbReference type="ARBA" id="ARBA00001165"/>
    </source>
</evidence>
<dbReference type="EC" id="5.3.1.12" evidence="4 7"/>
<organism evidence="8 9">
    <name type="scientific">Flavobacterium gawalongense</name>
    <dbReference type="NCBI Taxonomy" id="2594432"/>
    <lineage>
        <taxon>Bacteria</taxon>
        <taxon>Pseudomonadati</taxon>
        <taxon>Bacteroidota</taxon>
        <taxon>Flavobacteriia</taxon>
        <taxon>Flavobacteriales</taxon>
        <taxon>Flavobacteriaceae</taxon>
        <taxon>Flavobacterium</taxon>
    </lineage>
</organism>
<evidence type="ECO:0000256" key="4">
    <source>
        <dbReference type="ARBA" id="ARBA00012546"/>
    </source>
</evidence>
<comment type="similarity">
    <text evidence="3 7">Belongs to the metallo-dependent hydrolases superfamily. Uronate isomerase family.</text>
</comment>
<reference evidence="8 9" key="1">
    <citation type="submission" date="2019-07" db="EMBL/GenBank/DDBJ databases">
        <title>Novel species of Flavobacterium.</title>
        <authorList>
            <person name="Liu Q."/>
            <person name="Xin Y.-H."/>
        </authorList>
    </citation>
    <scope>NUCLEOTIDE SEQUENCE [LARGE SCALE GENOMIC DNA]</scope>
    <source>
        <strain evidence="8 9">GSP39</strain>
    </source>
</reference>
<evidence type="ECO:0000313" key="9">
    <source>
        <dbReference type="Proteomes" id="UP000318528"/>
    </source>
</evidence>
<dbReference type="Pfam" id="PF02614">
    <property type="entry name" value="UxaC"/>
    <property type="match status" value="1"/>
</dbReference>
<evidence type="ECO:0000256" key="6">
    <source>
        <dbReference type="ARBA" id="ARBA00023235"/>
    </source>
</evidence>
<protein>
    <recommendedName>
        <fullName evidence="5 7">Uronate isomerase</fullName>
        <ecNumber evidence="4 7">5.3.1.12</ecNumber>
    </recommendedName>
    <alternativeName>
        <fullName evidence="7">Glucuronate isomerase</fullName>
    </alternativeName>
    <alternativeName>
        <fullName evidence="7">Uronic isomerase</fullName>
    </alternativeName>
</protein>
<evidence type="ECO:0000256" key="2">
    <source>
        <dbReference type="ARBA" id="ARBA00004892"/>
    </source>
</evidence>
<keyword evidence="6 7" id="KW-0413">Isomerase</keyword>
<sequence length="475" mass="54680">MSKKPFISDDFLLNSPTAIALYNEYAKKQPILDFHNHLSPKDIAEDRQFENITQIWIEGDHYKWRAMRANGIDEKYITGDATDLEKFKKWAETVPYTLRNPLYHWTHMELKIYFGIEELLNAENAETIFNTCSALLQTPDFSVKNLLRKMNVLVVGTTDDPTDDLRYHKKIQDDKFEITVVPTFRPDKAVNIENGTEFLKWIDKLEKSVGHVINNFESFLNAIQLRHDFFHEMGGRISDHGHGTYYAEDFTADEVAAIFDKARESKKLSDLEIDKYKSAMLIKLALMNNEKSWTQQFHVGAIRNNNTRMNQKLGPDNGFDSVGSPNTAEKMARFFDRLNLANGLTKTIVYNLNSSESEMVAAMVANFNEGPIPGKMQYGAAWWFLDQKQGMENQLNVLSNFGLLSRFVGMVTDSRSFMSFSRHDYFRRILCNKLGHEIENGELPDDSALIGNIIENICYNNAFKYLNLILNGHKN</sequence>
<dbReference type="EMBL" id="VJZN01000004">
    <property type="protein sequence ID" value="TRX08912.1"/>
    <property type="molecule type" value="Genomic_DNA"/>
</dbReference>
<comment type="pathway">
    <text evidence="2 7">Carbohydrate metabolism; pentose and glucuronate interconversion.</text>
</comment>
<dbReference type="InterPro" id="IPR003766">
    <property type="entry name" value="Uronate_isomerase"/>
</dbReference>
<evidence type="ECO:0000256" key="5">
    <source>
        <dbReference type="ARBA" id="ARBA00020555"/>
    </source>
</evidence>
<name>A0ABY3CNY5_9FLAO</name>
<dbReference type="NCBIfam" id="NF002794">
    <property type="entry name" value="PRK02925.1"/>
    <property type="match status" value="1"/>
</dbReference>
<accession>A0ABY3CNY5</accession>
<dbReference type="Gene3D" id="1.10.2020.10">
    <property type="entry name" value="uronate isomerase, domain 2, chain A"/>
    <property type="match status" value="1"/>
</dbReference>
<comment type="caution">
    <text evidence="8">The sequence shown here is derived from an EMBL/GenBank/DDBJ whole genome shotgun (WGS) entry which is preliminary data.</text>
</comment>
<dbReference type="Proteomes" id="UP000318528">
    <property type="component" value="Unassembled WGS sequence"/>
</dbReference>
<evidence type="ECO:0000256" key="3">
    <source>
        <dbReference type="ARBA" id="ARBA00008397"/>
    </source>
</evidence>
<dbReference type="RefSeq" id="WP_143386332.1">
    <property type="nucleotide sequence ID" value="NZ_VJZM01000004.1"/>
</dbReference>
<gene>
    <name evidence="7 8" type="primary">uxaC</name>
    <name evidence="8" type="ORF">FNW12_03770</name>
</gene>
<evidence type="ECO:0000256" key="7">
    <source>
        <dbReference type="HAMAP-Rule" id="MF_00675"/>
    </source>
</evidence>
<dbReference type="HAMAP" id="MF_00675">
    <property type="entry name" value="UxaC"/>
    <property type="match status" value="1"/>
</dbReference>
<dbReference type="GO" id="GO:0008880">
    <property type="term" value="F:glucuronate isomerase activity"/>
    <property type="evidence" value="ECO:0007669"/>
    <property type="project" value="UniProtKB-EC"/>
</dbReference>
<evidence type="ECO:0000313" key="8">
    <source>
        <dbReference type="EMBL" id="TRX08912.1"/>
    </source>
</evidence>
<keyword evidence="9" id="KW-1185">Reference proteome</keyword>
<comment type="catalytic activity">
    <reaction evidence="7">
        <text>aldehydo-D-galacturonate = keto-D-tagaturonate</text>
        <dbReference type="Rhea" id="RHEA:27702"/>
        <dbReference type="ChEBI" id="CHEBI:12952"/>
        <dbReference type="ChEBI" id="CHEBI:17886"/>
    </reaction>
</comment>
<proteinExistence type="inferred from homology"/>
<dbReference type="PANTHER" id="PTHR30068">
    <property type="entry name" value="URONATE ISOMERASE"/>
    <property type="match status" value="1"/>
</dbReference>
<dbReference type="SUPFAM" id="SSF51556">
    <property type="entry name" value="Metallo-dependent hydrolases"/>
    <property type="match status" value="1"/>
</dbReference>
<dbReference type="PANTHER" id="PTHR30068:SF4">
    <property type="entry name" value="URONATE ISOMERASE"/>
    <property type="match status" value="1"/>
</dbReference>